<sequence>MRSFFAKAKTAIYVSEPDIQAALDHLRALPYSKAESTPRAWDRKVLLVELQEQVNKGAF</sequence>
<dbReference type="EMBL" id="JADTXM010000015">
    <property type="protein sequence ID" value="MBH3440892.1"/>
    <property type="molecule type" value="Genomic_DNA"/>
</dbReference>
<gene>
    <name evidence="1" type="ORF">I5Q09_19605</name>
    <name evidence="2" type="ORF">NCTC11842_00155</name>
</gene>
<dbReference type="AlphaFoldDB" id="A0A2X2DZI5"/>
<accession>A0A2X2DZI5</accession>
<evidence type="ECO:0000313" key="1">
    <source>
        <dbReference type="EMBL" id="MBH3440892.1"/>
    </source>
</evidence>
<protein>
    <submittedName>
        <fullName evidence="2">Uncharacterized protein</fullName>
    </submittedName>
</protein>
<proteinExistence type="predicted"/>
<dbReference type="Proteomes" id="UP000250443">
    <property type="component" value="Unassembled WGS sequence"/>
</dbReference>
<dbReference type="RefSeq" id="WP_010799649.1">
    <property type="nucleotide sequence ID" value="NZ_JAAMQY010000010.1"/>
</dbReference>
<evidence type="ECO:0000313" key="2">
    <source>
        <dbReference type="EMBL" id="SPZ00010.1"/>
    </source>
</evidence>
<evidence type="ECO:0000313" key="4">
    <source>
        <dbReference type="Proteomes" id="UP000638986"/>
    </source>
</evidence>
<organism evidence="2 3">
    <name type="scientific">Pseudomonas luteola</name>
    <dbReference type="NCBI Taxonomy" id="47886"/>
    <lineage>
        <taxon>Bacteria</taxon>
        <taxon>Pseudomonadati</taxon>
        <taxon>Pseudomonadota</taxon>
        <taxon>Gammaproteobacteria</taxon>
        <taxon>Pseudomonadales</taxon>
        <taxon>Pseudomonadaceae</taxon>
        <taxon>Pseudomonas</taxon>
    </lineage>
</organism>
<dbReference type="EMBL" id="UAUF01000002">
    <property type="protein sequence ID" value="SPZ00010.1"/>
    <property type="molecule type" value="Genomic_DNA"/>
</dbReference>
<reference evidence="2 3" key="1">
    <citation type="submission" date="2018-06" db="EMBL/GenBank/DDBJ databases">
        <authorList>
            <consortium name="Pathogen Informatics"/>
            <person name="Doyle S."/>
        </authorList>
    </citation>
    <scope>NUCLEOTIDE SEQUENCE [LARGE SCALE GENOMIC DNA]</scope>
    <source>
        <strain evidence="2 3">NCTC11842</strain>
    </source>
</reference>
<reference evidence="1 4" key="2">
    <citation type="submission" date="2020-11" db="EMBL/GenBank/DDBJ databases">
        <title>Enhanced detection system for hospital associated transmission using whole genome sequencing surveillance.</title>
        <authorList>
            <person name="Harrison L.H."/>
            <person name="Van Tyne D."/>
            <person name="Marsh J.W."/>
            <person name="Griffith M.P."/>
            <person name="Snyder D.J."/>
            <person name="Cooper V.S."/>
            <person name="Mustapha M."/>
        </authorList>
    </citation>
    <scope>NUCLEOTIDE SEQUENCE [LARGE SCALE GENOMIC DNA]</scope>
    <source>
        <strain evidence="1 4">PSB00013</strain>
    </source>
</reference>
<dbReference type="Proteomes" id="UP000638986">
    <property type="component" value="Unassembled WGS sequence"/>
</dbReference>
<evidence type="ECO:0000313" key="3">
    <source>
        <dbReference type="Proteomes" id="UP000250443"/>
    </source>
</evidence>
<name>A0A2X2DZI5_PSELU</name>